<dbReference type="OrthoDB" id="9151441at2"/>
<dbReference type="Proteomes" id="UP000185151">
    <property type="component" value="Unassembled WGS sequence"/>
</dbReference>
<protein>
    <submittedName>
        <fullName evidence="1">Uncharacterized protein</fullName>
    </submittedName>
</protein>
<sequence length="331" mass="36198">MTLNEYTDANDPVMGDLPADELLAVLEEIGDHEAIAWLRKELDGQGSLAIAATDFGFQLPQILGGDAPPWQYTAHVFGYIPRLSAGTTQSVAIVDASNIVADRSLVGAHVHITLQQLRVAKYPGNGRHQILLDCGVFDQRLKERELRFSRSYNVLDGQSAGVAGDPLFSGLKVGDIGIGLRCQTVNVKNELDEEFLQVLNSGTFRHGLKLVGAAINPAIIPFTEIVAATTGAFLKRTRRNRKVQEFRMGLDFETPPFGARLALGSYLAVQVPQSVEQAFDWSAWVYLPEQAAIVSKADGKTLINHNYLAFGVQRVEPPVSRKKATVAHERP</sequence>
<dbReference type="EMBL" id="FSRU01000001">
    <property type="protein sequence ID" value="SIO36599.1"/>
    <property type="molecule type" value="Genomic_DNA"/>
</dbReference>
<accession>A0A1N6IX53</accession>
<keyword evidence="2" id="KW-1185">Reference proteome</keyword>
<name>A0A1N6IX53_9BURK</name>
<proteinExistence type="predicted"/>
<gene>
    <name evidence="1" type="ORF">SAMN05444165_2577</name>
</gene>
<organism evidence="1 2">
    <name type="scientific">Paraburkholderia phenazinium</name>
    <dbReference type="NCBI Taxonomy" id="60549"/>
    <lineage>
        <taxon>Bacteria</taxon>
        <taxon>Pseudomonadati</taxon>
        <taxon>Pseudomonadota</taxon>
        <taxon>Betaproteobacteria</taxon>
        <taxon>Burkholderiales</taxon>
        <taxon>Burkholderiaceae</taxon>
        <taxon>Paraburkholderia</taxon>
    </lineage>
</organism>
<reference evidence="1 2" key="1">
    <citation type="submission" date="2016-11" db="EMBL/GenBank/DDBJ databases">
        <authorList>
            <person name="Jaros S."/>
            <person name="Januszkiewicz K."/>
            <person name="Wedrychowicz H."/>
        </authorList>
    </citation>
    <scope>NUCLEOTIDE SEQUENCE [LARGE SCALE GENOMIC DNA]</scope>
    <source>
        <strain evidence="1 2">GAS95</strain>
    </source>
</reference>
<dbReference type="RefSeq" id="WP_074296007.1">
    <property type="nucleotide sequence ID" value="NZ_FSRU01000001.1"/>
</dbReference>
<evidence type="ECO:0000313" key="1">
    <source>
        <dbReference type="EMBL" id="SIO36599.1"/>
    </source>
</evidence>
<dbReference type="AlphaFoldDB" id="A0A1N6IX53"/>
<evidence type="ECO:0000313" key="2">
    <source>
        <dbReference type="Proteomes" id="UP000185151"/>
    </source>
</evidence>